<gene>
    <name evidence="3" type="ORF">K933_16612</name>
</gene>
<feature type="region of interest" description="Disordered" evidence="1">
    <location>
        <begin position="444"/>
        <end position="467"/>
    </location>
</feature>
<dbReference type="Pfam" id="PF23951">
    <property type="entry name" value="DUF7282"/>
    <property type="match status" value="1"/>
</dbReference>
<evidence type="ECO:0000313" key="4">
    <source>
        <dbReference type="Proteomes" id="UP000017840"/>
    </source>
</evidence>
<feature type="compositionally biased region" description="Low complexity" evidence="1">
    <location>
        <begin position="444"/>
        <end position="457"/>
    </location>
</feature>
<protein>
    <recommendedName>
        <fullName evidence="2">DUF7282 domain-containing protein</fullName>
    </recommendedName>
</protein>
<keyword evidence="4" id="KW-1185">Reference proteome</keyword>
<reference evidence="3 4" key="1">
    <citation type="journal article" date="2013" name="Genome Announc.">
        <title>Draft Genome Sequence of 'Candidatus Halobonum tyrrellensis' Strain G22, Isolated from the Hypersaline Waters of Lake Tyrrell, Australia.</title>
        <authorList>
            <person name="Ugalde J.A."/>
            <person name="Narasingarao P."/>
            <person name="Kuo S."/>
            <person name="Podell S."/>
            <person name="Allen E.E."/>
        </authorList>
    </citation>
    <scope>NUCLEOTIDE SEQUENCE [LARGE SCALE GENOMIC DNA]</scope>
    <source>
        <strain evidence="3 4">G22</strain>
    </source>
</reference>
<dbReference type="EMBL" id="ASGZ01000068">
    <property type="protein sequence ID" value="ESP86902.1"/>
    <property type="molecule type" value="Genomic_DNA"/>
</dbReference>
<dbReference type="PATRIC" id="fig|1324957.4.peg.3374"/>
<accession>V4IUN6</accession>
<dbReference type="InterPro" id="IPR055706">
    <property type="entry name" value="Slg1/2_DUF7282"/>
</dbReference>
<evidence type="ECO:0000313" key="3">
    <source>
        <dbReference type="EMBL" id="ESP86902.1"/>
    </source>
</evidence>
<evidence type="ECO:0000259" key="2">
    <source>
        <dbReference type="Pfam" id="PF23951"/>
    </source>
</evidence>
<dbReference type="Proteomes" id="UP000017840">
    <property type="component" value="Unassembled WGS sequence"/>
</dbReference>
<sequence length="495" mass="51042">MGVEFEPGDSVVTTGGGPAAVSSVTLDFGVDEKFDGTVGNASVEDVTLYIDRQRRNVSAVTVTPDRERVTIQLETPVNASAGDRMYVHVANGTSSSILESRTGQRFEVAVSATDPAGNVAGPTRVEYSVIEAHADLQTRVVAPFETPQTLHVSGVLPNRGYVVVRETAGSETGEVVGVSEYVTPNHTRRDVDVPLNRPVADGERLQLSLYRETSGNASYDDGVDEPYRNTGTAPTRTVSVTVPDADAYAAGGTVWAGQTLLYEGRPNTPYALHRVTDDGDVGDAVSTRTASADGVVVVNTSDLAVGDRYVLVNRLKSAVVDLDGDGDRRVSDDAMTVATQSVSASVEDGSLVLDSERGGYTAWVRADGIDDDALRAAFGDATVTAAGDHEGVAVRVPADGRLAVDTTAFDRGEYSLTVAVPDTGLETTATISVSAAAATETTAAATTDAAGDAATAEGTDDGGAAGGTATTAPLGPLVPLVALACAALLFARGRD</sequence>
<name>V4IUN6_9EURY</name>
<feature type="domain" description="DUF7282" evidence="2">
    <location>
        <begin position="156"/>
        <end position="241"/>
    </location>
</feature>
<proteinExistence type="predicted"/>
<comment type="caution">
    <text evidence="3">The sequence shown here is derived from an EMBL/GenBank/DDBJ whole genome shotgun (WGS) entry which is preliminary data.</text>
</comment>
<evidence type="ECO:0000256" key="1">
    <source>
        <dbReference type="SAM" id="MobiDB-lite"/>
    </source>
</evidence>
<dbReference type="eggNOG" id="ENOG502N5W1">
    <property type="taxonomic scope" value="Archaea"/>
</dbReference>
<organism evidence="3 4">
    <name type="scientific">Candidatus Halobonum tyrrellensis G22</name>
    <dbReference type="NCBI Taxonomy" id="1324957"/>
    <lineage>
        <taxon>Archaea</taxon>
        <taxon>Methanobacteriati</taxon>
        <taxon>Methanobacteriota</taxon>
        <taxon>Stenosarchaea group</taxon>
        <taxon>Halobacteria</taxon>
        <taxon>Halobacteriales</taxon>
        <taxon>Haloferacaceae</taxon>
        <taxon>Candidatus Halobonum</taxon>
    </lineage>
</organism>
<dbReference type="AlphaFoldDB" id="V4IUN6"/>